<proteinExistence type="predicted"/>
<accession>A0ABV9I1U5</accession>
<comment type="caution">
    <text evidence="4">The sequence shown here is derived from an EMBL/GenBank/DDBJ whole genome shotgun (WGS) entry which is preliminary data.</text>
</comment>
<dbReference type="Gene3D" id="2.30.42.10">
    <property type="match status" value="1"/>
</dbReference>
<protein>
    <submittedName>
        <fullName evidence="4">Peptidase M61</fullName>
    </submittedName>
</protein>
<feature type="domain" description="Peptidase M61 catalytic" evidence="2">
    <location>
        <begin position="315"/>
        <end position="422"/>
    </location>
</feature>
<dbReference type="SUPFAM" id="SSF50156">
    <property type="entry name" value="PDZ domain-like"/>
    <property type="match status" value="1"/>
</dbReference>
<organism evidence="4 5">
    <name type="scientific">Dokdonia ponticola</name>
    <dbReference type="NCBI Taxonomy" id="2041041"/>
    <lineage>
        <taxon>Bacteria</taxon>
        <taxon>Pseudomonadati</taxon>
        <taxon>Bacteroidota</taxon>
        <taxon>Flavobacteriia</taxon>
        <taxon>Flavobacteriales</taxon>
        <taxon>Flavobacteriaceae</taxon>
        <taxon>Dokdonia</taxon>
    </lineage>
</organism>
<keyword evidence="5" id="KW-1185">Reference proteome</keyword>
<reference evidence="5" key="1">
    <citation type="journal article" date="2019" name="Int. J. Syst. Evol. Microbiol.">
        <title>The Global Catalogue of Microorganisms (GCM) 10K type strain sequencing project: providing services to taxonomists for standard genome sequencing and annotation.</title>
        <authorList>
            <consortium name="The Broad Institute Genomics Platform"/>
            <consortium name="The Broad Institute Genome Sequencing Center for Infectious Disease"/>
            <person name="Wu L."/>
            <person name="Ma J."/>
        </authorList>
    </citation>
    <scope>NUCLEOTIDE SEQUENCE [LARGE SCALE GENOMIC DNA]</scope>
    <source>
        <strain evidence="5">YJ-61-S</strain>
    </source>
</reference>
<dbReference type="Pfam" id="PF05299">
    <property type="entry name" value="Peptidase_M61"/>
    <property type="match status" value="1"/>
</dbReference>
<evidence type="ECO:0000313" key="4">
    <source>
        <dbReference type="EMBL" id="MFC4636173.1"/>
    </source>
</evidence>
<dbReference type="InterPro" id="IPR007963">
    <property type="entry name" value="Peptidase_M61_catalytic"/>
</dbReference>
<evidence type="ECO:0000259" key="2">
    <source>
        <dbReference type="Pfam" id="PF05299"/>
    </source>
</evidence>
<dbReference type="InterPro" id="IPR036034">
    <property type="entry name" value="PDZ_sf"/>
</dbReference>
<dbReference type="EMBL" id="JBHSFV010000015">
    <property type="protein sequence ID" value="MFC4636173.1"/>
    <property type="molecule type" value="Genomic_DNA"/>
</dbReference>
<dbReference type="PROSITE" id="PS51257">
    <property type="entry name" value="PROKAR_LIPOPROTEIN"/>
    <property type="match status" value="1"/>
</dbReference>
<feature type="chain" id="PRO_5045967037" evidence="1">
    <location>
        <begin position="23"/>
        <end position="631"/>
    </location>
</feature>
<name>A0ABV9I1U5_9FLAO</name>
<dbReference type="InterPro" id="IPR027268">
    <property type="entry name" value="Peptidase_M4/M1_CTD_sf"/>
</dbReference>
<gene>
    <name evidence="4" type="ORF">ACFO3O_19860</name>
</gene>
<dbReference type="Proteomes" id="UP001596043">
    <property type="component" value="Unassembled WGS sequence"/>
</dbReference>
<keyword evidence="1" id="KW-0732">Signal</keyword>
<dbReference type="Gene3D" id="1.10.390.10">
    <property type="entry name" value="Neutral Protease Domain 2"/>
    <property type="match status" value="1"/>
</dbReference>
<dbReference type="RefSeq" id="WP_379982106.1">
    <property type="nucleotide sequence ID" value="NZ_JBHSFV010000015.1"/>
</dbReference>
<evidence type="ECO:0000259" key="3">
    <source>
        <dbReference type="Pfam" id="PF17899"/>
    </source>
</evidence>
<dbReference type="SUPFAM" id="SSF55486">
    <property type="entry name" value="Metalloproteases ('zincins'), catalytic domain"/>
    <property type="match status" value="1"/>
</dbReference>
<dbReference type="InterPro" id="IPR040756">
    <property type="entry name" value="Peptidase_M61_N"/>
</dbReference>
<feature type="signal peptide" evidence="1">
    <location>
        <begin position="1"/>
        <end position="22"/>
    </location>
</feature>
<evidence type="ECO:0000313" key="5">
    <source>
        <dbReference type="Proteomes" id="UP001596043"/>
    </source>
</evidence>
<evidence type="ECO:0000256" key="1">
    <source>
        <dbReference type="SAM" id="SignalP"/>
    </source>
</evidence>
<sequence>MKKIPFYILIIAFIISCGPTQNTTNSKNTHVQVAIDLVNVIDDKVNVRIHPGTISTPDVVFYIPETVPGTYSDDDYGTYVDDLQVFSKSGSTLNVERTSPNTWLIKDAQKLNHIQYKVNDTYDIEAEHSIFSPSGTNFKENEQFLLNLHGLVGYIKDQEEYTYAIDINRPETIEGTTSLSKQESQTYTKATFDNPKQIDSYLAKRYFEVIDNPIMYNKPNKEVFDIEGITIELSVYSPNDAVKAADLKETVESMMKAQKIYLGDINTTDRYSILLYLSTMDAEDAQGFGALEHHKSTVVVLPEMLPKEAMDEAIIDVVAHEFFHIVTPLNLHSTQIHKFRYNDPEMSQHLWMYEGITEYFAQHFQVQQGLVTNTEFYATIANKIANSKSYDENMSFTEMSQNILDEPYASNYGNVYEKGALIGMCLDILMRENSNGERSLLTLMKELTDRYGPNRPFEDQAIIPQITAMTYPAIGEFFEKHVIGTVPINYSAFFSKVGLEYNSYQVPTEYFLDQETRTPYIDVSQVDKSIFIRKGIELHSFFKEMGLQGGDVIKTINGTSYNLSNVYALIGEAASWKEGDAISFTILREDQEIIVEGKVTIPMINKATIIELQYFVEGPELRLRQSWLKGS</sequence>
<dbReference type="Gene3D" id="2.60.40.3650">
    <property type="match status" value="1"/>
</dbReference>
<feature type="domain" description="Peptidase M61 N-terminal" evidence="3">
    <location>
        <begin position="33"/>
        <end position="216"/>
    </location>
</feature>
<dbReference type="Pfam" id="PF17899">
    <property type="entry name" value="Peptidase_M61_N"/>
    <property type="match status" value="1"/>
</dbReference>